<dbReference type="PANTHER" id="PTHR33990">
    <property type="entry name" value="PROTEIN YJDN-RELATED"/>
    <property type="match status" value="1"/>
</dbReference>
<proteinExistence type="predicted"/>
<organism evidence="2 3">
    <name type="scientific">Novipirellula rosea</name>
    <dbReference type="NCBI Taxonomy" id="1031540"/>
    <lineage>
        <taxon>Bacteria</taxon>
        <taxon>Pseudomonadati</taxon>
        <taxon>Planctomycetota</taxon>
        <taxon>Planctomycetia</taxon>
        <taxon>Pirellulales</taxon>
        <taxon>Pirellulaceae</taxon>
        <taxon>Novipirellula</taxon>
    </lineage>
</organism>
<dbReference type="InterPro" id="IPR028973">
    <property type="entry name" value="PhnB-like"/>
</dbReference>
<feature type="domain" description="PhnB-like" evidence="1">
    <location>
        <begin position="3"/>
        <end position="119"/>
    </location>
</feature>
<dbReference type="RefSeq" id="WP_345321556.1">
    <property type="nucleotide sequence ID" value="NZ_BAABGA010000024.1"/>
</dbReference>
<accession>A0ABP8MJM3</accession>
<dbReference type="PIRSF" id="PIRSF021700">
    <property type="entry name" value="3_dmu_93_MTrfase"/>
    <property type="match status" value="1"/>
</dbReference>
<comment type="caution">
    <text evidence="2">The sequence shown here is derived from an EMBL/GenBank/DDBJ whole genome shotgun (WGS) entry which is preliminary data.</text>
</comment>
<dbReference type="SUPFAM" id="SSF54593">
    <property type="entry name" value="Glyoxalase/Bleomycin resistance protein/Dihydroxybiphenyl dioxygenase"/>
    <property type="match status" value="1"/>
</dbReference>
<dbReference type="InterPro" id="IPR029068">
    <property type="entry name" value="Glyas_Bleomycin-R_OHBP_Dase"/>
</dbReference>
<evidence type="ECO:0000259" key="1">
    <source>
        <dbReference type="Pfam" id="PF06983"/>
    </source>
</evidence>
<gene>
    <name evidence="2" type="ORF">GCM10023156_19640</name>
</gene>
<dbReference type="Gene3D" id="3.10.180.10">
    <property type="entry name" value="2,3-Dihydroxybiphenyl 1,2-Dioxygenase, domain 1"/>
    <property type="match status" value="1"/>
</dbReference>
<sequence>MRQAITPCLWFNDNADQAAEFYTSVFDDSRILHKMIAHDDWPGGKAGDVILVEFELRGQSYQALGGGPNEPFNDRVSLSVTCKDQAEVDRYWDALTADGGEPIMCGWLKDKFGMRWQIVPEEFYDLVNGDDAEKSRRVMQAMMQMVKLDIAKLKQAYQG</sequence>
<reference evidence="3" key="1">
    <citation type="journal article" date="2019" name="Int. J. Syst. Evol. Microbiol.">
        <title>The Global Catalogue of Microorganisms (GCM) 10K type strain sequencing project: providing services to taxonomists for standard genome sequencing and annotation.</title>
        <authorList>
            <consortium name="The Broad Institute Genomics Platform"/>
            <consortium name="The Broad Institute Genome Sequencing Center for Infectious Disease"/>
            <person name="Wu L."/>
            <person name="Ma J."/>
        </authorList>
    </citation>
    <scope>NUCLEOTIDE SEQUENCE [LARGE SCALE GENOMIC DNA]</scope>
    <source>
        <strain evidence="3">JCM 17759</strain>
    </source>
</reference>
<evidence type="ECO:0000313" key="3">
    <source>
        <dbReference type="Proteomes" id="UP001500840"/>
    </source>
</evidence>
<protein>
    <submittedName>
        <fullName evidence="2">VOC family protein</fullName>
    </submittedName>
</protein>
<dbReference type="PANTHER" id="PTHR33990:SF2">
    <property type="entry name" value="PHNB-LIKE DOMAIN-CONTAINING PROTEIN"/>
    <property type="match status" value="1"/>
</dbReference>
<dbReference type="InterPro" id="IPR009725">
    <property type="entry name" value="3_dmu_93_MTrfase"/>
</dbReference>
<dbReference type="Proteomes" id="UP001500840">
    <property type="component" value="Unassembled WGS sequence"/>
</dbReference>
<dbReference type="Pfam" id="PF06983">
    <property type="entry name" value="3-dmu-9_3-mt"/>
    <property type="match status" value="1"/>
</dbReference>
<dbReference type="EMBL" id="BAABGA010000024">
    <property type="protein sequence ID" value="GAA4451556.1"/>
    <property type="molecule type" value="Genomic_DNA"/>
</dbReference>
<evidence type="ECO:0000313" key="2">
    <source>
        <dbReference type="EMBL" id="GAA4451556.1"/>
    </source>
</evidence>
<dbReference type="CDD" id="cd06588">
    <property type="entry name" value="PhnB_like"/>
    <property type="match status" value="1"/>
</dbReference>
<name>A0ABP8MJM3_9BACT</name>
<keyword evidence="3" id="KW-1185">Reference proteome</keyword>